<protein>
    <submittedName>
        <fullName evidence="1">4,5-dihydroxyphthalate decarboxylase</fullName>
    </submittedName>
</protein>
<dbReference type="STRING" id="310781.SAMN05216259_101267"/>
<proteinExistence type="predicted"/>
<evidence type="ECO:0000313" key="1">
    <source>
        <dbReference type="EMBL" id="SDM71273.1"/>
    </source>
</evidence>
<dbReference type="OrthoDB" id="3805543at2"/>
<name>A0A1G9VGS1_9ACTN</name>
<dbReference type="EMBL" id="FNIE01000001">
    <property type="protein sequence ID" value="SDM71273.1"/>
    <property type="molecule type" value="Genomic_DNA"/>
</dbReference>
<gene>
    <name evidence="1" type="ORF">SAMN05216259_101267</name>
</gene>
<sequence>MAAPKLTTVTRTQGANAALKNGSVQPHGFDLAFQEVPVLVHAFRRMVRGLEFDVCEMALTTYLVAKEHGARFTALPAFLVRGFHHGAILYDPESGITGPKDLEGRKVGVNRGYTVTTGVWARSVLAREHGVDLDRVTWVLSGDEHVADYRPPANVVPMPEGDSLEDMVLRGELAAVVGLNAHSTRLRPLIADPEAAAMAALAERGTYPINHLVVVRDDLLREHPRLAPEVFAAFARAKQEYVHQLGTGAIDKPTPADLANLAVLEATGKDPLPYGLPPNREVLQELMGYAVEQHILREPIPLEELFAEGTRTLEV</sequence>
<evidence type="ECO:0000313" key="2">
    <source>
        <dbReference type="Proteomes" id="UP000199341"/>
    </source>
</evidence>
<reference evidence="1 2" key="1">
    <citation type="submission" date="2016-10" db="EMBL/GenBank/DDBJ databases">
        <authorList>
            <person name="de Groot N.N."/>
        </authorList>
    </citation>
    <scope>NUCLEOTIDE SEQUENCE [LARGE SCALE GENOMIC DNA]</scope>
    <source>
        <strain evidence="1 2">CGMCC 4.2022</strain>
    </source>
</reference>
<dbReference type="AlphaFoldDB" id="A0A1G9VGS1"/>
<dbReference type="SUPFAM" id="SSF53850">
    <property type="entry name" value="Periplasmic binding protein-like II"/>
    <property type="match status" value="1"/>
</dbReference>
<dbReference type="RefSeq" id="WP_093782350.1">
    <property type="nucleotide sequence ID" value="NZ_FNIE01000001.1"/>
</dbReference>
<organism evidence="1 2">
    <name type="scientific">Actinacidiphila guanduensis</name>
    <dbReference type="NCBI Taxonomy" id="310781"/>
    <lineage>
        <taxon>Bacteria</taxon>
        <taxon>Bacillati</taxon>
        <taxon>Actinomycetota</taxon>
        <taxon>Actinomycetes</taxon>
        <taxon>Kitasatosporales</taxon>
        <taxon>Streptomycetaceae</taxon>
        <taxon>Actinacidiphila</taxon>
    </lineage>
</organism>
<accession>A0A1G9VGS1</accession>
<keyword evidence="2" id="KW-1185">Reference proteome</keyword>
<dbReference type="Gene3D" id="3.40.190.10">
    <property type="entry name" value="Periplasmic binding protein-like II"/>
    <property type="match status" value="2"/>
</dbReference>
<dbReference type="Proteomes" id="UP000199341">
    <property type="component" value="Unassembled WGS sequence"/>
</dbReference>